<dbReference type="SUPFAM" id="SSF56281">
    <property type="entry name" value="Metallo-hydrolase/oxidoreductase"/>
    <property type="match status" value="1"/>
</dbReference>
<organism evidence="6 7">
    <name type="scientific">Rhodohalobacter sulfatireducens</name>
    <dbReference type="NCBI Taxonomy" id="2911366"/>
    <lineage>
        <taxon>Bacteria</taxon>
        <taxon>Pseudomonadati</taxon>
        <taxon>Balneolota</taxon>
        <taxon>Balneolia</taxon>
        <taxon>Balneolales</taxon>
        <taxon>Balneolaceae</taxon>
        <taxon>Rhodohalobacter</taxon>
    </lineage>
</organism>
<evidence type="ECO:0000256" key="1">
    <source>
        <dbReference type="ARBA" id="ARBA00007749"/>
    </source>
</evidence>
<keyword evidence="2" id="KW-0479">Metal-binding</keyword>
<name>A0ABS9KCY3_9BACT</name>
<dbReference type="RefSeq" id="WP_237853534.1">
    <property type="nucleotide sequence ID" value="NZ_JAKLWS010000009.1"/>
</dbReference>
<dbReference type="PANTHER" id="PTHR42978:SF6">
    <property type="entry name" value="QUORUM-QUENCHING LACTONASE YTNP-RELATED"/>
    <property type="match status" value="1"/>
</dbReference>
<keyword evidence="4" id="KW-0862">Zinc</keyword>
<evidence type="ECO:0000259" key="5">
    <source>
        <dbReference type="SMART" id="SM00849"/>
    </source>
</evidence>
<dbReference type="EMBL" id="JAKLWS010000009">
    <property type="protein sequence ID" value="MCG2588693.1"/>
    <property type="molecule type" value="Genomic_DNA"/>
</dbReference>
<accession>A0ABS9KCY3</accession>
<dbReference type="InterPro" id="IPR036866">
    <property type="entry name" value="RibonucZ/Hydroxyglut_hydro"/>
</dbReference>
<dbReference type="Gene3D" id="3.60.15.10">
    <property type="entry name" value="Ribonuclease Z/Hydroxyacylglutathione hydrolase-like"/>
    <property type="match status" value="1"/>
</dbReference>
<dbReference type="InterPro" id="IPR001279">
    <property type="entry name" value="Metallo-B-lactamas"/>
</dbReference>
<evidence type="ECO:0000256" key="2">
    <source>
        <dbReference type="ARBA" id="ARBA00022723"/>
    </source>
</evidence>
<keyword evidence="7" id="KW-1185">Reference proteome</keyword>
<proteinExistence type="inferred from homology"/>
<sequence length="281" mass="32008">MKIGEFTIEQLSEGFFELFEDGTFQKIESSRLDNLKDDPNIGKFTSAIGIDPLLIQKSGKNILVDPGLGWGLDSGSQYKKASNVVTNLDIFDLSPRDIHYVILTHLHFDHAAGISRVSEDLKTEPTFPNAEYILHQDEWDYALSQINRDIKIPGAGYKLDEMYKLIAEERFTFVDQEIYEPVDGVFAIKTGGHTPGHMIVKLKDGDNSAYFMGDLVPTEYHLNHYSMRNIDIDPLQSKKSKTLLLKQALKEKAVMFFYHSLFKKSGKLSRDPQKKYILLKP</sequence>
<comment type="caution">
    <text evidence="6">The sequence shown here is derived from an EMBL/GenBank/DDBJ whole genome shotgun (WGS) entry which is preliminary data.</text>
</comment>
<evidence type="ECO:0000256" key="4">
    <source>
        <dbReference type="ARBA" id="ARBA00022833"/>
    </source>
</evidence>
<dbReference type="Pfam" id="PF00753">
    <property type="entry name" value="Lactamase_B"/>
    <property type="match status" value="1"/>
</dbReference>
<gene>
    <name evidence="6" type="ORF">L6773_08960</name>
</gene>
<evidence type="ECO:0000313" key="6">
    <source>
        <dbReference type="EMBL" id="MCG2588693.1"/>
    </source>
</evidence>
<dbReference type="PANTHER" id="PTHR42978">
    <property type="entry name" value="QUORUM-QUENCHING LACTONASE YTNP-RELATED-RELATED"/>
    <property type="match status" value="1"/>
</dbReference>
<evidence type="ECO:0000256" key="3">
    <source>
        <dbReference type="ARBA" id="ARBA00022801"/>
    </source>
</evidence>
<dbReference type="Proteomes" id="UP001165366">
    <property type="component" value="Unassembled WGS sequence"/>
</dbReference>
<dbReference type="InterPro" id="IPR051013">
    <property type="entry name" value="MBL_superfamily_lactonases"/>
</dbReference>
<reference evidence="6" key="2">
    <citation type="submission" date="2024-05" db="EMBL/GenBank/DDBJ databases">
        <title>Rhodohalobacter halophilus gen. nov., sp. nov., a moderately halophilic member of the family Balneolaceae.</title>
        <authorList>
            <person name="Xia J."/>
        </authorList>
    </citation>
    <scope>NUCLEOTIDE SEQUENCE</scope>
    <source>
        <strain evidence="6">WB101</strain>
    </source>
</reference>
<feature type="domain" description="Metallo-beta-lactamase" evidence="5">
    <location>
        <begin position="49"/>
        <end position="259"/>
    </location>
</feature>
<keyword evidence="3" id="KW-0378">Hydrolase</keyword>
<comment type="similarity">
    <text evidence="1">Belongs to the metallo-beta-lactamase superfamily.</text>
</comment>
<protein>
    <submittedName>
        <fullName evidence="6">MBL fold metallo-hydrolase</fullName>
    </submittedName>
</protein>
<reference evidence="6" key="1">
    <citation type="submission" date="2022-01" db="EMBL/GenBank/DDBJ databases">
        <authorList>
            <person name="Wang Y."/>
        </authorList>
    </citation>
    <scope>NUCLEOTIDE SEQUENCE</scope>
    <source>
        <strain evidence="6">WB101</strain>
    </source>
</reference>
<dbReference type="SMART" id="SM00849">
    <property type="entry name" value="Lactamase_B"/>
    <property type="match status" value="1"/>
</dbReference>
<evidence type="ECO:0000313" key="7">
    <source>
        <dbReference type="Proteomes" id="UP001165366"/>
    </source>
</evidence>